<dbReference type="EMBL" id="JAUHJR010000129">
    <property type="protein sequence ID" value="MDN4163693.1"/>
    <property type="molecule type" value="Genomic_DNA"/>
</dbReference>
<accession>A0ABT8EZT2</accession>
<evidence type="ECO:0000313" key="2">
    <source>
        <dbReference type="Proteomes" id="UP001168537"/>
    </source>
</evidence>
<dbReference type="Proteomes" id="UP001168537">
    <property type="component" value="Unassembled WGS sequence"/>
</dbReference>
<keyword evidence="2" id="KW-1185">Reference proteome</keyword>
<dbReference type="Gene3D" id="3.50.40.10">
    <property type="entry name" value="Phenylalanyl-trna Synthetase, Chain B, domain 3"/>
    <property type="match status" value="1"/>
</dbReference>
<sequence length="74" mass="8332">MSLSSYRFERPMDPDRTDWASRRCAELILDLAGGTLHEGVIDLASEPPPDRPAVMLRFAQIGRILGIEIPRVRV</sequence>
<dbReference type="RefSeq" id="WP_300963023.1">
    <property type="nucleotide sequence ID" value="NZ_JAUHJR010000129.1"/>
</dbReference>
<comment type="caution">
    <text evidence="1">The sequence shown here is derived from an EMBL/GenBank/DDBJ whole genome shotgun (WGS) entry which is preliminary data.</text>
</comment>
<reference evidence="1" key="1">
    <citation type="submission" date="2023-06" db="EMBL/GenBank/DDBJ databases">
        <title>Draft genome sequence of Nocardioides sp. SOB72.</title>
        <authorList>
            <person name="Zhang G."/>
        </authorList>
    </citation>
    <scope>NUCLEOTIDE SEQUENCE</scope>
    <source>
        <strain evidence="1">SOB72</strain>
    </source>
</reference>
<organism evidence="1 2">
    <name type="scientific">Nocardioides abyssi</name>
    <dbReference type="NCBI Taxonomy" id="3058370"/>
    <lineage>
        <taxon>Bacteria</taxon>
        <taxon>Bacillati</taxon>
        <taxon>Actinomycetota</taxon>
        <taxon>Actinomycetes</taxon>
        <taxon>Propionibacteriales</taxon>
        <taxon>Nocardioidaceae</taxon>
        <taxon>Nocardioides</taxon>
    </lineage>
</organism>
<dbReference type="SUPFAM" id="SSF56037">
    <property type="entry name" value="PheT/TilS domain"/>
    <property type="match status" value="1"/>
</dbReference>
<feature type="non-terminal residue" evidence="1">
    <location>
        <position position="74"/>
    </location>
</feature>
<gene>
    <name evidence="1" type="ORF">QWY29_20215</name>
</gene>
<dbReference type="InterPro" id="IPR020825">
    <property type="entry name" value="Phe-tRNA_synthase-like_B3/B4"/>
</dbReference>
<name>A0ABT8EZT2_9ACTN</name>
<protein>
    <submittedName>
        <fullName evidence="1">Uncharacterized protein</fullName>
    </submittedName>
</protein>
<evidence type="ECO:0000313" key="1">
    <source>
        <dbReference type="EMBL" id="MDN4163693.1"/>
    </source>
</evidence>
<proteinExistence type="predicted"/>